<dbReference type="Proteomes" id="UP001432190">
    <property type="component" value="Chromosome"/>
</dbReference>
<evidence type="ECO:0000313" key="1">
    <source>
        <dbReference type="EMBL" id="WUP50233.1"/>
    </source>
</evidence>
<proteinExistence type="predicted"/>
<gene>
    <name evidence="1" type="ORF">OG994_01410</name>
</gene>
<keyword evidence="2" id="KW-1185">Reference proteome</keyword>
<reference evidence="1" key="1">
    <citation type="submission" date="2022-10" db="EMBL/GenBank/DDBJ databases">
        <title>The complete genomes of actinobacterial strains from the NBC collection.</title>
        <authorList>
            <person name="Joergensen T.S."/>
            <person name="Alvarez Arevalo M."/>
            <person name="Sterndorff E.B."/>
            <person name="Faurdal D."/>
            <person name="Vuksanovic O."/>
            <person name="Mourched A.-S."/>
            <person name="Charusanti P."/>
            <person name="Shaw S."/>
            <person name="Blin K."/>
            <person name="Weber T."/>
        </authorList>
    </citation>
    <scope>NUCLEOTIDE SEQUENCE</scope>
    <source>
        <strain evidence="1">NBC_00256</strain>
    </source>
</reference>
<dbReference type="RefSeq" id="WP_328851964.1">
    <property type="nucleotide sequence ID" value="NZ_CP108084.1"/>
</dbReference>
<evidence type="ECO:0000313" key="2">
    <source>
        <dbReference type="Proteomes" id="UP001432190"/>
    </source>
</evidence>
<organism evidence="1 2">
    <name type="scientific">Micromonospora globbae</name>
    <dbReference type="NCBI Taxonomy" id="1894969"/>
    <lineage>
        <taxon>Bacteria</taxon>
        <taxon>Bacillati</taxon>
        <taxon>Actinomycetota</taxon>
        <taxon>Actinomycetes</taxon>
        <taxon>Micromonosporales</taxon>
        <taxon>Micromonosporaceae</taxon>
        <taxon>Micromonospora</taxon>
    </lineage>
</organism>
<sequence>MTTSGVDILLDLQNRPGCCLDLRLKRNSDGLIFATKYNMQSNGTYTIATNVASNTRFNVEGRNSVSGTDRYWSGRLYY</sequence>
<name>A0ABZ1S8B0_9ACTN</name>
<dbReference type="EMBL" id="CP108084">
    <property type="protein sequence ID" value="WUP50233.1"/>
    <property type="molecule type" value="Genomic_DNA"/>
</dbReference>
<protein>
    <submittedName>
        <fullName evidence="1">Uncharacterized protein</fullName>
    </submittedName>
</protein>
<accession>A0ABZ1S8B0</accession>